<dbReference type="OrthoDB" id="5405107at2759"/>
<evidence type="ECO:0000313" key="1">
    <source>
        <dbReference type="EMBL" id="KAF2722144.1"/>
    </source>
</evidence>
<name>A0A9P4UPU0_9PEZI</name>
<accession>A0A9P4UPU0</accession>
<dbReference type="AlphaFoldDB" id="A0A9P4UPU0"/>
<evidence type="ECO:0000313" key="2">
    <source>
        <dbReference type="Proteomes" id="UP000799441"/>
    </source>
</evidence>
<gene>
    <name evidence="1" type="ORF">K431DRAFT_293786</name>
</gene>
<comment type="caution">
    <text evidence="1">The sequence shown here is derived from an EMBL/GenBank/DDBJ whole genome shotgun (WGS) entry which is preliminary data.</text>
</comment>
<dbReference type="EMBL" id="MU003785">
    <property type="protein sequence ID" value="KAF2722144.1"/>
    <property type="molecule type" value="Genomic_DNA"/>
</dbReference>
<keyword evidence="2" id="KW-1185">Reference proteome</keyword>
<reference evidence="1" key="1">
    <citation type="journal article" date="2020" name="Stud. Mycol.">
        <title>101 Dothideomycetes genomes: a test case for predicting lifestyles and emergence of pathogens.</title>
        <authorList>
            <person name="Haridas S."/>
            <person name="Albert R."/>
            <person name="Binder M."/>
            <person name="Bloem J."/>
            <person name="Labutti K."/>
            <person name="Salamov A."/>
            <person name="Andreopoulos B."/>
            <person name="Baker S."/>
            <person name="Barry K."/>
            <person name="Bills G."/>
            <person name="Bluhm B."/>
            <person name="Cannon C."/>
            <person name="Castanera R."/>
            <person name="Culley D."/>
            <person name="Daum C."/>
            <person name="Ezra D."/>
            <person name="Gonzalez J."/>
            <person name="Henrissat B."/>
            <person name="Kuo A."/>
            <person name="Liang C."/>
            <person name="Lipzen A."/>
            <person name="Lutzoni F."/>
            <person name="Magnuson J."/>
            <person name="Mondo S."/>
            <person name="Nolan M."/>
            <person name="Ohm R."/>
            <person name="Pangilinan J."/>
            <person name="Park H.-J."/>
            <person name="Ramirez L."/>
            <person name="Alfaro M."/>
            <person name="Sun H."/>
            <person name="Tritt A."/>
            <person name="Yoshinaga Y."/>
            <person name="Zwiers L.-H."/>
            <person name="Turgeon B."/>
            <person name="Goodwin S."/>
            <person name="Spatafora J."/>
            <person name="Crous P."/>
            <person name="Grigoriev I."/>
        </authorList>
    </citation>
    <scope>NUCLEOTIDE SEQUENCE</scope>
    <source>
        <strain evidence="1">CBS 116435</strain>
    </source>
</reference>
<proteinExistence type="predicted"/>
<protein>
    <submittedName>
        <fullName evidence="1">Uncharacterized protein</fullName>
    </submittedName>
</protein>
<sequence length="166" mass="18207">MYPHVVGIQLLHVTQAALAGYGVYQSYVAVTNLRLYEQTSEKLADWSNEAAHQLHKTRTTQTSGALAILASLVTATALAIQGDDLPGWVKSFANPALLLGVFFARGHIKSYWAPSDGKTVGFKVPMPGMQQYNEAQTKTERLLQVLEWLQYSWVVTSLAATFGGYS</sequence>
<organism evidence="1 2">
    <name type="scientific">Polychaeton citri CBS 116435</name>
    <dbReference type="NCBI Taxonomy" id="1314669"/>
    <lineage>
        <taxon>Eukaryota</taxon>
        <taxon>Fungi</taxon>
        <taxon>Dikarya</taxon>
        <taxon>Ascomycota</taxon>
        <taxon>Pezizomycotina</taxon>
        <taxon>Dothideomycetes</taxon>
        <taxon>Dothideomycetidae</taxon>
        <taxon>Capnodiales</taxon>
        <taxon>Capnodiaceae</taxon>
        <taxon>Polychaeton</taxon>
    </lineage>
</organism>
<dbReference type="Proteomes" id="UP000799441">
    <property type="component" value="Unassembled WGS sequence"/>
</dbReference>